<reference evidence="3 4" key="1">
    <citation type="submission" date="2006-01" db="EMBL/GenBank/DDBJ databases">
        <title>Complete sequence of Rhodopseudomonas palustris HaA2.</title>
        <authorList>
            <consortium name="US DOE Joint Genome Institute"/>
            <person name="Copeland A."/>
            <person name="Lucas S."/>
            <person name="Lapidus A."/>
            <person name="Barry K."/>
            <person name="Detter J.C."/>
            <person name="Glavina T."/>
            <person name="Hammon N."/>
            <person name="Israni S."/>
            <person name="Pitluck S."/>
            <person name="Chain P."/>
            <person name="Malfatti S."/>
            <person name="Shin M."/>
            <person name="Vergez L."/>
            <person name="Schmutz J."/>
            <person name="Larimer F."/>
            <person name="Land M."/>
            <person name="Hauser L."/>
            <person name="Pelletier D.A."/>
            <person name="Kyrpides N."/>
            <person name="Anderson I."/>
            <person name="Oda Y."/>
            <person name="Harwood C.S."/>
            <person name="Richardson P."/>
        </authorList>
    </citation>
    <scope>NUCLEOTIDE SEQUENCE [LARGE SCALE GENOMIC DNA]</scope>
    <source>
        <strain evidence="3 4">HaA2</strain>
    </source>
</reference>
<evidence type="ECO:0000313" key="3">
    <source>
        <dbReference type="EMBL" id="ABD08199.1"/>
    </source>
</evidence>
<feature type="chain" id="PRO_5004210233" evidence="1">
    <location>
        <begin position="23"/>
        <end position="598"/>
    </location>
</feature>
<dbReference type="SUPFAM" id="SSF48317">
    <property type="entry name" value="Acid phosphatase/Vanadium-dependent haloperoxidase"/>
    <property type="match status" value="1"/>
</dbReference>
<dbReference type="AlphaFoldDB" id="Q2IUB1"/>
<sequence length="598" mass="65942">MTIRRVFVATFILSLTPVVSTAQPVLQTQSLDDFRRILSPGLISREVTSEKVSQLNAEAAKSCFAPDAFQRAIPALPIRYKRPLPCAPQNAFDRFVMWNQIALDTTSMDHAPPPLGTPDNPALHNYGPHRSSRVMAIVHIAMFDAINLAMRFDSKSPDKPRYVFATYLQGIPNPKEDASVDMAITYSAGETLKALYPQQVDVIENLIAIDEGAVLSGKDRNAPMYRAGRELGITVAKAILRARRNDGSAHEEPQVGDPGFPLAEKSGQWRPDPVSNIAAALGGKWKDVQPFVIKNVPTFRPPPPPSTDSAEYARDFEEVRKLGGENTERSRSERSADQTLIGTFWAYDGTAFLCAPPRLYNQVIRQIVQQQIKDGDTKDEDPKLLNYARLFALANIAMADAAIAAWDAKYHYRYWRPVVGIRAAATDGNDATHADVYWKALGAPASNSVRGPNFTPPFPAYPSGHATFGGALFEVLRAFYPDDTSFSFISDEYNGQNKPAGSDVPRPEVTRRFVNFRAAEDENARSRVYLGVHWQFDADAGIAQGNQVGSFVVGSTLRCLDDDGRALDCKPGSGFDVKRKFLISTEKRVLSTPFTPSQ</sequence>
<dbReference type="KEGG" id="rpb:RPB_3504"/>
<dbReference type="eggNOG" id="COG0671">
    <property type="taxonomic scope" value="Bacteria"/>
</dbReference>
<dbReference type="Pfam" id="PF22778">
    <property type="entry name" value="VCPO_2nd"/>
    <property type="match status" value="1"/>
</dbReference>
<dbReference type="PANTHER" id="PTHR34599:SF1">
    <property type="entry name" value="PHOSPHATIDIC ACID PHOSPHATASE TYPE 2_HALOPEROXIDASE DOMAIN-CONTAINING PROTEIN"/>
    <property type="match status" value="1"/>
</dbReference>
<dbReference type="CDD" id="cd03398">
    <property type="entry name" value="PAP2_haloperoxidase"/>
    <property type="match status" value="1"/>
</dbReference>
<keyword evidence="3" id="KW-0575">Peroxidase</keyword>
<evidence type="ECO:0000259" key="2">
    <source>
        <dbReference type="Pfam" id="PF22778"/>
    </source>
</evidence>
<dbReference type="Proteomes" id="UP000008809">
    <property type="component" value="Chromosome"/>
</dbReference>
<feature type="domain" description="Vanadium-dependent haloperoxidase NapH1-like second helical-bundle" evidence="2">
    <location>
        <begin position="390"/>
        <end position="554"/>
    </location>
</feature>
<dbReference type="Gene3D" id="1.20.144.10">
    <property type="entry name" value="Phosphatidic acid phosphatase type 2/haloperoxidase"/>
    <property type="match status" value="1"/>
</dbReference>
<accession>Q2IUB1</accession>
<dbReference type="InterPro" id="IPR052559">
    <property type="entry name" value="V-haloperoxidase"/>
</dbReference>
<dbReference type="InterPro" id="IPR036938">
    <property type="entry name" value="PAP2/HPO_sf"/>
</dbReference>
<dbReference type="PeroxiBase" id="5903">
    <property type="entry name" value="RpVCPo"/>
</dbReference>
<keyword evidence="1" id="KW-0732">Signal</keyword>
<evidence type="ECO:0000256" key="1">
    <source>
        <dbReference type="SAM" id="SignalP"/>
    </source>
</evidence>
<dbReference type="GO" id="GO:0016691">
    <property type="term" value="F:chloride peroxidase activity"/>
    <property type="evidence" value="ECO:0007669"/>
    <property type="project" value="UniProtKB-EC"/>
</dbReference>
<feature type="signal peptide" evidence="1">
    <location>
        <begin position="1"/>
        <end position="22"/>
    </location>
</feature>
<gene>
    <name evidence="3" type="ordered locus">RPB_3504</name>
</gene>
<dbReference type="EMBL" id="CP000250">
    <property type="protein sequence ID" value="ABD08199.1"/>
    <property type="molecule type" value="Genomic_DNA"/>
</dbReference>
<dbReference type="Gene3D" id="1.10.606.10">
    <property type="entry name" value="Vanadium-containing Chloroperoxidase, domain 2"/>
    <property type="match status" value="1"/>
</dbReference>
<dbReference type="PANTHER" id="PTHR34599">
    <property type="entry name" value="PEROXIDASE-RELATED"/>
    <property type="match status" value="1"/>
</dbReference>
<dbReference type="STRING" id="316058.RPB_3504"/>
<dbReference type="OrthoDB" id="103227at2"/>
<dbReference type="InterPro" id="IPR016119">
    <property type="entry name" value="Br/Cl_peroxidase_C"/>
</dbReference>
<protein>
    <submittedName>
        <fullName evidence="3">Chloride peroxidase</fullName>
        <ecNumber evidence="3">1.11.1.10</ecNumber>
    </submittedName>
</protein>
<organism evidence="3 4">
    <name type="scientific">Rhodopseudomonas palustris (strain HaA2)</name>
    <dbReference type="NCBI Taxonomy" id="316058"/>
    <lineage>
        <taxon>Bacteria</taxon>
        <taxon>Pseudomonadati</taxon>
        <taxon>Pseudomonadota</taxon>
        <taxon>Alphaproteobacteria</taxon>
        <taxon>Hyphomicrobiales</taxon>
        <taxon>Nitrobacteraceae</taxon>
        <taxon>Rhodopseudomonas</taxon>
    </lineage>
</organism>
<dbReference type="EC" id="1.11.1.10" evidence="3"/>
<evidence type="ECO:0000313" key="4">
    <source>
        <dbReference type="Proteomes" id="UP000008809"/>
    </source>
</evidence>
<proteinExistence type="predicted"/>
<name>Q2IUB1_RHOP2</name>
<dbReference type="HOGENOM" id="CLU_020920_2_1_5"/>
<dbReference type="InterPro" id="IPR055161">
    <property type="entry name" value="NapH1-like_2nd"/>
</dbReference>
<keyword evidence="4" id="KW-1185">Reference proteome</keyword>
<keyword evidence="3" id="KW-0560">Oxidoreductase</keyword>